<comment type="caution">
    <text evidence="1">The sequence shown here is derived from an EMBL/GenBank/DDBJ whole genome shotgun (WGS) entry which is preliminary data.</text>
</comment>
<proteinExistence type="predicted"/>
<gene>
    <name evidence="1" type="ORF">E5340_05630</name>
</gene>
<dbReference type="Proteomes" id="UP000306855">
    <property type="component" value="Unassembled WGS sequence"/>
</dbReference>
<evidence type="ECO:0000313" key="2">
    <source>
        <dbReference type="Proteomes" id="UP000306855"/>
    </source>
</evidence>
<reference evidence="1 2" key="1">
    <citation type="submission" date="2019-04" db="EMBL/GenBank/DDBJ databases">
        <title>Microbes associate with the intestines of laboratory mice.</title>
        <authorList>
            <person name="Navarre W."/>
            <person name="Wong E."/>
            <person name="Huang K."/>
            <person name="Tropini C."/>
            <person name="Ng K."/>
            <person name="Yu B."/>
        </authorList>
    </citation>
    <scope>NUCLEOTIDE SEQUENCE [LARGE SCALE GENOMIC DNA]</scope>
    <source>
        <strain evidence="1 2">NM26_J9</strain>
    </source>
</reference>
<dbReference type="EMBL" id="SRYK01000021">
    <property type="protein sequence ID" value="TGY55487.1"/>
    <property type="molecule type" value="Genomic_DNA"/>
</dbReference>
<accession>A0A4S2EID0</accession>
<dbReference type="RefSeq" id="WP_135942111.1">
    <property type="nucleotide sequence ID" value="NZ_SRYK01000021.1"/>
</dbReference>
<name>A0A4S2EID0_9LACO</name>
<evidence type="ECO:0000313" key="1">
    <source>
        <dbReference type="EMBL" id="TGY55487.1"/>
    </source>
</evidence>
<organism evidence="1 2">
    <name type="scientific">Ligilactobacillus murinus</name>
    <dbReference type="NCBI Taxonomy" id="1622"/>
    <lineage>
        <taxon>Bacteria</taxon>
        <taxon>Bacillati</taxon>
        <taxon>Bacillota</taxon>
        <taxon>Bacilli</taxon>
        <taxon>Lactobacillales</taxon>
        <taxon>Lactobacillaceae</taxon>
        <taxon>Ligilactobacillus</taxon>
    </lineage>
</organism>
<dbReference type="AlphaFoldDB" id="A0A4S2EID0"/>
<protein>
    <submittedName>
        <fullName evidence="1">Uncharacterized protein</fullName>
    </submittedName>
</protein>
<sequence length="135" mass="15263">MKWVANLTLKEYIDLGYTQAIDHDDFATIEAQAQRHIDAVTNYYYKDHDIEHDDWSDRVDAYKSAICEQIDFIKQTGVTASYDVGDNFQSVSIGRLSLSSAVDPIKNGTVGGVSKEAYQLLGRYGLLYRGVESKW</sequence>